<keyword evidence="3 7" id="KW-0812">Transmembrane</keyword>
<evidence type="ECO:0000313" key="11">
    <source>
        <dbReference type="Proteomes" id="UP001162135"/>
    </source>
</evidence>
<comment type="caution">
    <text evidence="10">The sequence shown here is derived from an EMBL/GenBank/DDBJ whole genome shotgun (WGS) entry which is preliminary data.</text>
</comment>
<feature type="transmembrane region" description="Helical" evidence="7">
    <location>
        <begin position="559"/>
        <end position="581"/>
    </location>
</feature>
<comment type="similarity">
    <text evidence="6">Belongs to the YccS/YhfK family.</text>
</comment>
<keyword evidence="5 7" id="KW-0472">Membrane</keyword>
<feature type="transmembrane region" description="Helical" evidence="7">
    <location>
        <begin position="113"/>
        <end position="128"/>
    </location>
</feature>
<comment type="subcellular location">
    <subcellularLocation>
        <location evidence="1">Cell membrane</location>
        <topology evidence="1">Multi-pass membrane protein</topology>
    </subcellularLocation>
</comment>
<dbReference type="InterPro" id="IPR032692">
    <property type="entry name" value="YccS_N"/>
</dbReference>
<evidence type="ECO:0000256" key="1">
    <source>
        <dbReference type="ARBA" id="ARBA00004651"/>
    </source>
</evidence>
<feature type="transmembrane region" description="Helical" evidence="7">
    <location>
        <begin position="189"/>
        <end position="212"/>
    </location>
</feature>
<evidence type="ECO:0000313" key="10">
    <source>
        <dbReference type="EMBL" id="MDH4571478.1"/>
    </source>
</evidence>
<dbReference type="InterPro" id="IPR010020">
    <property type="entry name" value="Integral_membrane_YCCS_YHJK"/>
</dbReference>
<dbReference type="PANTHER" id="PTHR30509:SF8">
    <property type="entry name" value="INNER MEMBRANE PROTEIN YCCS"/>
    <property type="match status" value="1"/>
</dbReference>
<feature type="transmembrane region" description="Helical" evidence="7">
    <location>
        <begin position="488"/>
        <end position="506"/>
    </location>
</feature>
<feature type="transmembrane region" description="Helical" evidence="7">
    <location>
        <begin position="159"/>
        <end position="177"/>
    </location>
</feature>
<evidence type="ECO:0000256" key="4">
    <source>
        <dbReference type="ARBA" id="ARBA00022989"/>
    </source>
</evidence>
<feature type="transmembrane region" description="Helical" evidence="7">
    <location>
        <begin position="85"/>
        <end position="101"/>
    </location>
</feature>
<evidence type="ECO:0000256" key="3">
    <source>
        <dbReference type="ARBA" id="ARBA00022692"/>
    </source>
</evidence>
<keyword evidence="4 7" id="KW-1133">Transmembrane helix</keyword>
<feature type="transmembrane region" description="Helical" evidence="7">
    <location>
        <begin position="134"/>
        <end position="152"/>
    </location>
</feature>
<evidence type="ECO:0000256" key="5">
    <source>
        <dbReference type="ARBA" id="ARBA00023136"/>
    </source>
</evidence>
<dbReference type="InterPro" id="IPR010019">
    <property type="entry name" value="Integral_membrane_YccS"/>
</dbReference>
<sequence>MPDSHADNGYQALELVWALRLKTPVNLLSDRLSCLESHDPGEAEISDSLSHSLRRLWTLDKFAYSLRVFLAFSGAIALSWALDQIALAIPLFLGIIASALSETDDNWEGRVRALLVTLICFFVASTSVELLFPWPWLFAPGLALSAFVLIMLGAIEQRYATIASATLILSVYSMINIEQHGGTTDGNFWHQPLLLVGGAAWYGLISVIWCLLFSRQPVKQSMAQLYRELGEYLIIKATLFEPLRGLDVEARRVALARQNGRVVMALNQAKEMIFRRLEGQRGSRKLNRYLRLYFIAQDIHERVSASHYPYSALAETFFHHDVLFRCQRLLDQQGRACKRLGKALLLRQPFDHSLSEQALEDLRASIVYLRAQRNPAWTPLLRSLQALARNLATLEDQLSSAHNPDAVADQKDASLFNRSPRSFKDAWERVRLNLTPGSPTFRHALRLPIALLVGYGVLHLVHPTQGFWILLTTLFVCRPNFGATRRFLRQRIIGTVLGLVVGWALISLFPDPLMQSLIAIVAGVVFFANREKHYVIATAAITTLVLASFNQVGDGFDLIMPRLIDTLIGAVISGLAVFFILPDWQGRRLHKVAGAALAGSSAYLREIIHQYEAGKQDDLAYRLARRNAHNADAALSTVLANMLQEPGHYRKKDADEGFRFLVVSHTLLGYLSALGAHRGTLAASERDTDTYVAARRLAEGFDAIAAGLSAREAIPDFKTEQNDLIAVFEQEPTSAQDDGDDERRLIQAQLAHISRQLVPMSEAAARLIETQTQAHDEKAVETS</sequence>
<feature type="transmembrane region" description="Helical" evidence="7">
    <location>
        <begin position="535"/>
        <end position="553"/>
    </location>
</feature>
<evidence type="ECO:0000256" key="6">
    <source>
        <dbReference type="ARBA" id="ARBA00043993"/>
    </source>
</evidence>
<reference evidence="10" key="1">
    <citation type="journal article" date="2015" name="Antonie Van Leeuwenhoek">
        <title>Comparative 16S rRNA signatures and multilocus sequence analysis for the genus Salinicola and description of Salinicola acroporae sp. nov., isolated from coral Acropora digitifera.</title>
        <authorList>
            <person name="Lepcha R.T."/>
            <person name="Poddar A."/>
            <person name="Schumann P."/>
            <person name="Das S.K."/>
        </authorList>
    </citation>
    <scope>NUCLEOTIDE SEQUENCE</scope>
    <source>
        <strain evidence="10">S4-41</strain>
    </source>
</reference>
<dbReference type="Proteomes" id="UP001162135">
    <property type="component" value="Unassembled WGS sequence"/>
</dbReference>
<reference evidence="10" key="2">
    <citation type="submission" date="2017-11" db="EMBL/GenBank/DDBJ databases">
        <authorList>
            <person name="Das S.K."/>
        </authorList>
    </citation>
    <scope>NUCLEOTIDE SEQUENCE</scope>
    <source>
        <strain evidence="10">S4-41</strain>
    </source>
</reference>
<dbReference type="PANTHER" id="PTHR30509">
    <property type="entry name" value="P-HYDROXYBENZOIC ACID EFFLUX PUMP SUBUNIT-RELATED"/>
    <property type="match status" value="1"/>
</dbReference>
<feature type="domain" description="Integral membrane bound transporter" evidence="9">
    <location>
        <begin position="456"/>
        <end position="573"/>
    </location>
</feature>
<evidence type="ECO:0000256" key="7">
    <source>
        <dbReference type="SAM" id="Phobius"/>
    </source>
</evidence>
<dbReference type="Pfam" id="PF12805">
    <property type="entry name" value="FUSC-like"/>
    <property type="match status" value="1"/>
</dbReference>
<dbReference type="NCBIfam" id="TIGR01667">
    <property type="entry name" value="YCCS_YHFK"/>
    <property type="match status" value="1"/>
</dbReference>
<dbReference type="EMBL" id="PGFS01000001">
    <property type="protein sequence ID" value="MDH4571478.1"/>
    <property type="molecule type" value="Genomic_DNA"/>
</dbReference>
<protein>
    <submittedName>
        <fullName evidence="10">TIGR01666 family membrane protein</fullName>
    </submittedName>
</protein>
<feature type="transmembrane region" description="Helical" evidence="7">
    <location>
        <begin position="512"/>
        <end position="528"/>
    </location>
</feature>
<gene>
    <name evidence="10" type="primary">yccS</name>
    <name evidence="10" type="ORF">CUR86_02680</name>
</gene>
<organism evidence="10 11">
    <name type="scientific">Salinicola acroporae</name>
    <dbReference type="NCBI Taxonomy" id="1541440"/>
    <lineage>
        <taxon>Bacteria</taxon>
        <taxon>Pseudomonadati</taxon>
        <taxon>Pseudomonadota</taxon>
        <taxon>Gammaproteobacteria</taxon>
        <taxon>Oceanospirillales</taxon>
        <taxon>Halomonadaceae</taxon>
        <taxon>Salinicola</taxon>
    </lineage>
</organism>
<dbReference type="InterPro" id="IPR049453">
    <property type="entry name" value="Memb_transporter_dom"/>
</dbReference>
<dbReference type="NCBIfam" id="TIGR01666">
    <property type="entry name" value="YCCS"/>
    <property type="match status" value="1"/>
</dbReference>
<keyword evidence="11" id="KW-1185">Reference proteome</keyword>
<evidence type="ECO:0000259" key="9">
    <source>
        <dbReference type="Pfam" id="PF13515"/>
    </source>
</evidence>
<keyword evidence="2" id="KW-1003">Cell membrane</keyword>
<feature type="domain" description="Integral membrane protein YccS N-terminal" evidence="8">
    <location>
        <begin position="114"/>
        <end position="398"/>
    </location>
</feature>
<evidence type="ECO:0000259" key="8">
    <source>
        <dbReference type="Pfam" id="PF12805"/>
    </source>
</evidence>
<feature type="transmembrane region" description="Helical" evidence="7">
    <location>
        <begin position="62"/>
        <end position="79"/>
    </location>
</feature>
<evidence type="ECO:0000256" key="2">
    <source>
        <dbReference type="ARBA" id="ARBA00022475"/>
    </source>
</evidence>
<proteinExistence type="inferred from homology"/>
<dbReference type="Pfam" id="PF13515">
    <property type="entry name" value="FUSC_2"/>
    <property type="match status" value="1"/>
</dbReference>
<accession>A0ABT6I1C6</accession>
<name>A0ABT6I1C6_9GAMM</name>